<dbReference type="AlphaFoldDB" id="A0A6I7ESA3"/>
<sequence>MAILNHLYLPGLMASSRCMPALFRVEPGNCCDHAMAQASVLMDCSRRVSFIGVMDDQAALVWASH</sequence>
<accession>A0A6I7ESA3</accession>
<reference evidence="1 2" key="1">
    <citation type="submission" date="2020-02" db="EMBL/GenBank/DDBJ databases">
        <title>Pseudomonas Putida W5 Complete Genome Assembly.</title>
        <authorList>
            <person name="Yuan Z.-C."/>
            <person name="Shaw G.A."/>
            <person name="Cusano A.D."/>
            <person name="Caddey B.J."/>
            <person name="Weselowski B.J."/>
        </authorList>
    </citation>
    <scope>NUCLEOTIDE SEQUENCE [LARGE SCALE GENOMIC DNA]</scope>
    <source>
        <strain evidence="1 2">W5</strain>
    </source>
</reference>
<evidence type="ECO:0000313" key="1">
    <source>
        <dbReference type="EMBL" id="QHW08367.1"/>
    </source>
</evidence>
<name>A0A6I7ESA3_PSEPU</name>
<proteinExistence type="predicted"/>
<evidence type="ECO:0000313" key="2">
    <source>
        <dbReference type="Proteomes" id="UP000464480"/>
    </source>
</evidence>
<organism evidence="1 2">
    <name type="scientific">Pseudomonas putida</name>
    <name type="common">Arthrobacter siderocapsulatus</name>
    <dbReference type="NCBI Taxonomy" id="303"/>
    <lineage>
        <taxon>Bacteria</taxon>
        <taxon>Pseudomonadati</taxon>
        <taxon>Pseudomonadota</taxon>
        <taxon>Gammaproteobacteria</taxon>
        <taxon>Pseudomonadales</taxon>
        <taxon>Pseudomonadaceae</taxon>
        <taxon>Pseudomonas</taxon>
    </lineage>
</organism>
<protein>
    <submittedName>
        <fullName evidence="1">Uncharacterized protein</fullName>
    </submittedName>
</protein>
<dbReference type="EMBL" id="CP026115">
    <property type="protein sequence ID" value="QHW08367.1"/>
    <property type="molecule type" value="Genomic_DNA"/>
</dbReference>
<gene>
    <name evidence="1" type="ORF">C2H86_28505</name>
</gene>
<dbReference type="Proteomes" id="UP000464480">
    <property type="component" value="Chromosome"/>
</dbReference>
<dbReference type="RefSeq" id="WP_159409538.1">
    <property type="nucleotide sequence ID" value="NZ_CP026115.2"/>
</dbReference>